<name>Q20272_CAEEL</name>
<dbReference type="InterPro" id="IPR058533">
    <property type="entry name" value="Cation_efflux_TM"/>
</dbReference>
<dbReference type="OMA" id="KECDFIG"/>
<dbReference type="eggNOG" id="KOG1485">
    <property type="taxonomic scope" value="Eukaryota"/>
</dbReference>
<comment type="subcellular location">
    <subcellularLocation>
        <location evidence="1">Membrane</location>
        <topology evidence="1">Multi-pass membrane protein</topology>
    </subcellularLocation>
</comment>
<dbReference type="UCSC" id="F41C6.7">
    <property type="organism name" value="c. elegans"/>
</dbReference>
<dbReference type="AGR" id="WB:WBGene00018280"/>
<dbReference type="AlphaFoldDB" id="Q20272"/>
<dbReference type="WormBase" id="F41C6.7">
    <property type="protein sequence ID" value="CE35533"/>
    <property type="gene ID" value="WBGene00018280"/>
</dbReference>
<evidence type="ECO:0000256" key="5">
    <source>
        <dbReference type="ARBA" id="ARBA00023136"/>
    </source>
</evidence>
<dbReference type="EMBL" id="BX284606">
    <property type="protein sequence ID" value="CCD67900.1"/>
    <property type="molecule type" value="Genomic_DNA"/>
</dbReference>
<feature type="transmembrane region" description="Helical" evidence="6">
    <location>
        <begin position="96"/>
        <end position="119"/>
    </location>
</feature>
<dbReference type="SUPFAM" id="SSF161111">
    <property type="entry name" value="Cation efflux protein transmembrane domain-like"/>
    <property type="match status" value="1"/>
</dbReference>
<dbReference type="GeneID" id="185601"/>
<feature type="transmembrane region" description="Helical" evidence="6">
    <location>
        <begin position="125"/>
        <end position="148"/>
    </location>
</feature>
<reference evidence="8 9" key="1">
    <citation type="journal article" date="1998" name="Science">
        <title>Genome sequence of the nematode C. elegans: a platform for investigating biology.</title>
        <authorList>
            <consortium name="The C. elegans sequencing consortium"/>
            <person name="Sulson J.E."/>
            <person name="Waterston R."/>
        </authorList>
    </citation>
    <scope>NUCLEOTIDE SEQUENCE [LARGE SCALE GENOMIC DNA]</scope>
    <source>
        <strain evidence="8 9">Bristol N2</strain>
    </source>
</reference>
<dbReference type="OrthoDB" id="78296at2759"/>
<dbReference type="CTD" id="185601"/>
<dbReference type="Gene3D" id="1.20.1510.10">
    <property type="entry name" value="Cation efflux protein transmembrane domain"/>
    <property type="match status" value="1"/>
</dbReference>
<dbReference type="RefSeq" id="NP_509164.2">
    <property type="nucleotide sequence ID" value="NM_076763.2"/>
</dbReference>
<dbReference type="InterPro" id="IPR027469">
    <property type="entry name" value="Cation_efflux_TMD_sf"/>
</dbReference>
<dbReference type="PANTHER" id="PTHR43840">
    <property type="entry name" value="MITOCHONDRIAL METAL TRANSPORTER 1-RELATED"/>
    <property type="match status" value="1"/>
</dbReference>
<dbReference type="PANTHER" id="PTHR43840:SF1">
    <property type="entry name" value="ZT_DIMER DOMAIN-CONTAINING PROTEIN"/>
    <property type="match status" value="1"/>
</dbReference>
<organism evidence="8 9">
    <name type="scientific">Caenorhabditis elegans</name>
    <dbReference type="NCBI Taxonomy" id="6239"/>
    <lineage>
        <taxon>Eukaryota</taxon>
        <taxon>Metazoa</taxon>
        <taxon>Ecdysozoa</taxon>
        <taxon>Nematoda</taxon>
        <taxon>Chromadorea</taxon>
        <taxon>Rhabditida</taxon>
        <taxon>Rhabditina</taxon>
        <taxon>Rhabditomorpha</taxon>
        <taxon>Rhabditoidea</taxon>
        <taxon>Rhabditidae</taxon>
        <taxon>Peloderinae</taxon>
        <taxon>Caenorhabditis</taxon>
    </lineage>
</organism>
<evidence type="ECO:0000259" key="7">
    <source>
        <dbReference type="Pfam" id="PF01545"/>
    </source>
</evidence>
<dbReference type="PIR" id="T16326">
    <property type="entry name" value="T16326"/>
</dbReference>
<dbReference type="GO" id="GO:0016020">
    <property type="term" value="C:membrane"/>
    <property type="evidence" value="ECO:0000318"/>
    <property type="project" value="GO_Central"/>
</dbReference>
<evidence type="ECO:0000256" key="3">
    <source>
        <dbReference type="ARBA" id="ARBA00022692"/>
    </source>
</evidence>
<dbReference type="PhylomeDB" id="Q20272"/>
<feature type="transmembrane region" description="Helical" evidence="6">
    <location>
        <begin position="169"/>
        <end position="187"/>
    </location>
</feature>
<dbReference type="FunCoup" id="Q20272">
    <property type="interactions" value="12"/>
</dbReference>
<feature type="transmembrane region" description="Helical" evidence="6">
    <location>
        <begin position="264"/>
        <end position="282"/>
    </location>
</feature>
<keyword evidence="5 6" id="KW-0472">Membrane</keyword>
<protein>
    <submittedName>
        <fullName evidence="8">ZT_dimer domain-containing protein</fullName>
    </submittedName>
</protein>
<keyword evidence="9" id="KW-1185">Reference proteome</keyword>
<evidence type="ECO:0000256" key="1">
    <source>
        <dbReference type="ARBA" id="ARBA00004141"/>
    </source>
</evidence>
<dbReference type="HOGENOM" id="CLU_059236_0_0_1"/>
<dbReference type="Proteomes" id="UP000001940">
    <property type="component" value="Chromosome X"/>
</dbReference>
<keyword evidence="3 6" id="KW-0812">Transmembrane</keyword>
<keyword evidence="2" id="KW-0813">Transport</keyword>
<proteinExistence type="predicted"/>
<dbReference type="PaxDb" id="6239-F41C6.7"/>
<evidence type="ECO:0000313" key="9">
    <source>
        <dbReference type="Proteomes" id="UP000001940"/>
    </source>
</evidence>
<dbReference type="KEGG" id="cel:CELE_F41C6.7"/>
<evidence type="ECO:0000256" key="2">
    <source>
        <dbReference type="ARBA" id="ARBA00022448"/>
    </source>
</evidence>
<keyword evidence="4 6" id="KW-1133">Transmembrane helix</keyword>
<feature type="domain" description="Cation efflux protein transmembrane" evidence="7">
    <location>
        <begin position="100"/>
        <end position="286"/>
    </location>
</feature>
<evidence type="ECO:0000256" key="4">
    <source>
        <dbReference type="ARBA" id="ARBA00022989"/>
    </source>
</evidence>
<dbReference type="Bgee" id="WBGene00018280">
    <property type="expression patterns" value="Expressed in adult organism and 2 other cell types or tissues"/>
</dbReference>
<accession>Q20272</accession>
<evidence type="ECO:0000313" key="10">
    <source>
        <dbReference type="WormBase" id="F41C6.7"/>
    </source>
</evidence>
<dbReference type="SMR" id="Q20272"/>
<dbReference type="Pfam" id="PF01545">
    <property type="entry name" value="Cation_efflux"/>
    <property type="match status" value="1"/>
</dbReference>
<evidence type="ECO:0000256" key="6">
    <source>
        <dbReference type="SAM" id="Phobius"/>
    </source>
</evidence>
<dbReference type="GO" id="GO:0008324">
    <property type="term" value="F:monoatomic cation transmembrane transporter activity"/>
    <property type="evidence" value="ECO:0000318"/>
    <property type="project" value="GO_Central"/>
</dbReference>
<feature type="transmembrane region" description="Helical" evidence="6">
    <location>
        <begin position="241"/>
        <end position="258"/>
    </location>
</feature>
<gene>
    <name evidence="8" type="ORF">CELE_F41C6.7</name>
    <name evidence="8 10" type="ORF">F41C6.7</name>
</gene>
<dbReference type="InParanoid" id="Q20272"/>
<feature type="transmembrane region" description="Helical" evidence="6">
    <location>
        <begin position="199"/>
        <end position="220"/>
    </location>
</feature>
<evidence type="ECO:0000313" key="8">
    <source>
        <dbReference type="EMBL" id="CCD67900.1"/>
    </source>
</evidence>
<sequence>MNGQIKFFWLFKNSQTFLFTLRNSEKVSILNNNFGSRSTFYSLQFLYYVFSHRMSASQKQKVVKVPTVNLPPQSSSRAPSTLNILKMTNKKEFAEYAIMIIVNLANVALVLIKSVAAYLSSSFSIGTSAIESFGDVFVSFLLLVQLILDKRVKRSEYPRGRSSESTTNLTASVVMMTLAFVNFIQSFDALITGNLNPEFGTPHIIVVIVNIVVKLFLFFVCLIKRENNQIRVLMRDQLTDVLTNSIALVAVCIAHSYWKECDFIGAFIIFLLIIRNWAPIVSESWFKLQGIKGDDEINDKISQIISSNQSMFTVIVGYITYHVGNKAIVEIYCEVENQQNREEIQSKFSADEVLAVYLLPVEESKNVHLLSVKQPDVDCSKNAESVELLQKV</sequence>
<dbReference type="InterPro" id="IPR050291">
    <property type="entry name" value="CDF_Transporter"/>
</dbReference>